<evidence type="ECO:0000256" key="5">
    <source>
        <dbReference type="ARBA" id="ARBA00022723"/>
    </source>
</evidence>
<keyword evidence="3" id="KW-0288">FMN</keyword>
<keyword evidence="7" id="KW-0408">Iron</keyword>
<keyword evidence="6 11" id="KW-0560">Oxidoreductase</keyword>
<keyword evidence="2" id="KW-0285">Flavoprotein</keyword>
<reference evidence="11 12" key="1">
    <citation type="submission" date="2024-04" db="EMBL/GenBank/DDBJ databases">
        <title>Draft Genome Sequence of Isolates Cultured from Underwater Hawaii Seamounts in the North Pacific Ocean.</title>
        <authorList>
            <person name="Sharma I."/>
            <person name="Darden B."/>
            <person name="Creggett J."/>
            <person name="Taylor S."/>
            <person name="Grant M.P."/>
            <person name="Scott J."/>
            <person name="Attles S."/>
            <person name="Walker S."/>
            <person name="Johnson G."/>
            <person name="St. Cloud C."/>
        </authorList>
    </citation>
    <scope>NUCLEOTIDE SEQUENCE [LARGE SCALE GENOMIC DNA]</scope>
    <source>
        <strain evidence="11 12">03GJ23</strain>
    </source>
</reference>
<feature type="domain" description="FAD-binding FR-type" evidence="10">
    <location>
        <begin position="3"/>
        <end position="105"/>
    </location>
</feature>
<evidence type="ECO:0000256" key="3">
    <source>
        <dbReference type="ARBA" id="ARBA00022643"/>
    </source>
</evidence>
<proteinExistence type="predicted"/>
<keyword evidence="12" id="KW-1185">Reference proteome</keyword>
<sequence length="319" mass="34804">MNQSWIEVRVARRTPVAENIVALELVAVNDDWLPTFSAGAHVDLELPNGLVRQYSLCSAPARRDRYEVGVLLDPTSRGGSRCVHEQLQEGVVLRISPPRNLFALKPARHSILLAGGIGITPLLCMAEHLSTEGASFELHYCSRSPARTAFVERLRASAFANQVHFHFDEGDAALRVDLNTVLAEPASDRHLYVCGPRGFMDHVIETATELGWPEGTIHFESFSGAVVECATDGCFDVQLASTGQVVLVKADQSVAEALLAAGVEVPLSCEQGICGTCVMRVLEGEVEHRDMALSDEERVDRFTPCCSRAKAGRLVIDHF</sequence>
<dbReference type="PANTHER" id="PTHR47354:SF1">
    <property type="entry name" value="CARNITINE MONOOXYGENASE REDUCTASE SUBUNIT"/>
    <property type="match status" value="1"/>
</dbReference>
<evidence type="ECO:0000256" key="4">
    <source>
        <dbReference type="ARBA" id="ARBA00022714"/>
    </source>
</evidence>
<dbReference type="Gene3D" id="2.40.30.10">
    <property type="entry name" value="Translation factors"/>
    <property type="match status" value="1"/>
</dbReference>
<dbReference type="InterPro" id="IPR001041">
    <property type="entry name" value="2Fe-2S_ferredoxin-type"/>
</dbReference>
<dbReference type="CDD" id="cd00207">
    <property type="entry name" value="fer2"/>
    <property type="match status" value="1"/>
</dbReference>
<dbReference type="SUPFAM" id="SSF54292">
    <property type="entry name" value="2Fe-2S ferredoxin-like"/>
    <property type="match status" value="1"/>
</dbReference>
<dbReference type="InterPro" id="IPR039261">
    <property type="entry name" value="FNR_nucleotide-bd"/>
</dbReference>
<keyword evidence="8" id="KW-0411">Iron-sulfur</keyword>
<dbReference type="InterPro" id="IPR050415">
    <property type="entry name" value="MRET"/>
</dbReference>
<dbReference type="Pfam" id="PF00111">
    <property type="entry name" value="Fer2"/>
    <property type="match status" value="1"/>
</dbReference>
<dbReference type="InterPro" id="IPR006058">
    <property type="entry name" value="2Fe2S_fd_BS"/>
</dbReference>
<evidence type="ECO:0000256" key="7">
    <source>
        <dbReference type="ARBA" id="ARBA00023004"/>
    </source>
</evidence>
<evidence type="ECO:0000313" key="12">
    <source>
        <dbReference type="Proteomes" id="UP001467669"/>
    </source>
</evidence>
<dbReference type="PANTHER" id="PTHR47354">
    <property type="entry name" value="NADH OXIDOREDUCTASE HCR"/>
    <property type="match status" value="1"/>
</dbReference>
<gene>
    <name evidence="11" type="ORF">AAGW23_15570</name>
</gene>
<dbReference type="InterPro" id="IPR012675">
    <property type="entry name" value="Beta-grasp_dom_sf"/>
</dbReference>
<dbReference type="EC" id="1.-.-.-" evidence="11"/>
<name>A0ABU9M9M8_STUCH</name>
<dbReference type="InterPro" id="IPR017938">
    <property type="entry name" value="Riboflavin_synthase-like_b-brl"/>
</dbReference>
<dbReference type="Gene3D" id="3.40.50.80">
    <property type="entry name" value="Nucleotide-binding domain of ferredoxin-NADP reductase (FNR) module"/>
    <property type="match status" value="1"/>
</dbReference>
<comment type="caution">
    <text evidence="11">The sequence shown here is derived from an EMBL/GenBank/DDBJ whole genome shotgun (WGS) entry which is preliminary data.</text>
</comment>
<evidence type="ECO:0000256" key="6">
    <source>
        <dbReference type="ARBA" id="ARBA00023002"/>
    </source>
</evidence>
<keyword evidence="4" id="KW-0001">2Fe-2S</keyword>
<dbReference type="PROSITE" id="PS51085">
    <property type="entry name" value="2FE2S_FER_2"/>
    <property type="match status" value="1"/>
</dbReference>
<comment type="cofactor">
    <cofactor evidence="1">
        <name>FMN</name>
        <dbReference type="ChEBI" id="CHEBI:58210"/>
    </cofactor>
</comment>
<feature type="domain" description="2Fe-2S ferredoxin-type" evidence="9">
    <location>
        <begin position="235"/>
        <end position="319"/>
    </location>
</feature>
<dbReference type="Proteomes" id="UP001467669">
    <property type="component" value="Unassembled WGS sequence"/>
</dbReference>
<dbReference type="GO" id="GO:0016491">
    <property type="term" value="F:oxidoreductase activity"/>
    <property type="evidence" value="ECO:0007669"/>
    <property type="project" value="UniProtKB-KW"/>
</dbReference>
<dbReference type="Gene3D" id="3.10.20.30">
    <property type="match status" value="1"/>
</dbReference>
<dbReference type="PROSITE" id="PS00197">
    <property type="entry name" value="2FE2S_FER_1"/>
    <property type="match status" value="1"/>
</dbReference>
<accession>A0ABU9M9M8</accession>
<evidence type="ECO:0000313" key="11">
    <source>
        <dbReference type="EMBL" id="MEL7560262.1"/>
    </source>
</evidence>
<protein>
    <submittedName>
        <fullName evidence="11">PDR/VanB family oxidoreductase</fullName>
        <ecNumber evidence="11">1.-.-.-</ecNumber>
    </submittedName>
</protein>
<evidence type="ECO:0000256" key="2">
    <source>
        <dbReference type="ARBA" id="ARBA00022630"/>
    </source>
</evidence>
<dbReference type="SUPFAM" id="SSF63380">
    <property type="entry name" value="Riboflavin synthase domain-like"/>
    <property type="match status" value="1"/>
</dbReference>
<organism evidence="11 12">
    <name type="scientific">Stutzerimonas chloritidismutans</name>
    <name type="common">Pseudomonas chloritidismutans</name>
    <dbReference type="NCBI Taxonomy" id="203192"/>
    <lineage>
        <taxon>Bacteria</taxon>
        <taxon>Pseudomonadati</taxon>
        <taxon>Pseudomonadota</taxon>
        <taxon>Gammaproteobacteria</taxon>
        <taxon>Pseudomonadales</taxon>
        <taxon>Pseudomonadaceae</taxon>
        <taxon>Stutzerimonas</taxon>
    </lineage>
</organism>
<dbReference type="PROSITE" id="PS51384">
    <property type="entry name" value="FAD_FR"/>
    <property type="match status" value="1"/>
</dbReference>
<dbReference type="EMBL" id="JBCFXD010000010">
    <property type="protein sequence ID" value="MEL7560262.1"/>
    <property type="molecule type" value="Genomic_DNA"/>
</dbReference>
<dbReference type="InterPro" id="IPR054582">
    <property type="entry name" value="DmmA-like_N"/>
</dbReference>
<evidence type="ECO:0000259" key="10">
    <source>
        <dbReference type="PROSITE" id="PS51384"/>
    </source>
</evidence>
<dbReference type="SUPFAM" id="SSF52343">
    <property type="entry name" value="Ferredoxin reductase-like, C-terminal NADP-linked domain"/>
    <property type="match status" value="1"/>
</dbReference>
<dbReference type="RefSeq" id="WP_342407279.1">
    <property type="nucleotide sequence ID" value="NZ_JBCFXD010000010.1"/>
</dbReference>
<dbReference type="InterPro" id="IPR036010">
    <property type="entry name" value="2Fe-2S_ferredoxin-like_sf"/>
</dbReference>
<dbReference type="InterPro" id="IPR017927">
    <property type="entry name" value="FAD-bd_FR_type"/>
</dbReference>
<evidence type="ECO:0000256" key="8">
    <source>
        <dbReference type="ARBA" id="ARBA00023014"/>
    </source>
</evidence>
<dbReference type="Pfam" id="PF22290">
    <property type="entry name" value="DmmA-like_N"/>
    <property type="match status" value="1"/>
</dbReference>
<dbReference type="CDD" id="cd06185">
    <property type="entry name" value="PDR_like"/>
    <property type="match status" value="1"/>
</dbReference>
<dbReference type="PRINTS" id="PR00409">
    <property type="entry name" value="PHDIOXRDTASE"/>
</dbReference>
<keyword evidence="5" id="KW-0479">Metal-binding</keyword>
<evidence type="ECO:0000259" key="9">
    <source>
        <dbReference type="PROSITE" id="PS51085"/>
    </source>
</evidence>
<evidence type="ECO:0000256" key="1">
    <source>
        <dbReference type="ARBA" id="ARBA00001917"/>
    </source>
</evidence>